<sequence length="150" mass="17198">MKRYTYENTVKQQADVLCYAFSPDLIDASEKELKQFLQVLCQHFPVTENGGGLFKPMDNLAYINTFNNAYSNIYRLIEAKSTKKRHWQMLWLALLTLVVLAVTLGHDIYIEKQSNNEQSASATLNKSKRSNLAKLSPFLVKKRNLHQSGV</sequence>
<keyword evidence="1" id="KW-1133">Transmembrane helix</keyword>
<reference evidence="2 3" key="1">
    <citation type="journal article" date="2014" name="Environ. Microbiol.">
        <title>Comparative genomics of the marine bacterial genus Glaciecola reveals the high degree of genomic diversity and genomic characteristic for cold adaptation.</title>
        <authorList>
            <person name="Qin Q.L."/>
            <person name="Xie B.B."/>
            <person name="Yu Y."/>
            <person name="Shu Y.L."/>
            <person name="Rong J.C."/>
            <person name="Zhang Y.J."/>
            <person name="Zhao D.L."/>
            <person name="Chen X.L."/>
            <person name="Zhang X.Y."/>
            <person name="Chen B."/>
            <person name="Zhou B.C."/>
            <person name="Zhang Y.Z."/>
        </authorList>
    </citation>
    <scope>NUCLEOTIDE SEQUENCE [LARGE SCALE GENOMIC DNA]</scope>
    <source>
        <strain evidence="2 3">NO2</strain>
    </source>
</reference>
<keyword evidence="1" id="KW-0812">Transmembrane</keyword>
<evidence type="ECO:0000313" key="3">
    <source>
        <dbReference type="Proteomes" id="UP000008372"/>
    </source>
</evidence>
<keyword evidence="3" id="KW-1185">Reference proteome</keyword>
<dbReference type="Proteomes" id="UP000008372">
    <property type="component" value="Unassembled WGS sequence"/>
</dbReference>
<evidence type="ECO:0000313" key="2">
    <source>
        <dbReference type="EMBL" id="GAC03278.1"/>
    </source>
</evidence>
<dbReference type="EMBL" id="BAEK01000007">
    <property type="protein sequence ID" value="GAC03278.1"/>
    <property type="molecule type" value="Genomic_DNA"/>
</dbReference>
<protein>
    <submittedName>
        <fullName evidence="2">Uncharacterized protein</fullName>
    </submittedName>
</protein>
<name>A0ABQ0I1U1_9ALTE</name>
<organism evidence="2 3">
    <name type="scientific">Paraglaciecola agarilytica NO2</name>
    <dbReference type="NCBI Taxonomy" id="1125747"/>
    <lineage>
        <taxon>Bacteria</taxon>
        <taxon>Pseudomonadati</taxon>
        <taxon>Pseudomonadota</taxon>
        <taxon>Gammaproteobacteria</taxon>
        <taxon>Alteromonadales</taxon>
        <taxon>Alteromonadaceae</taxon>
        <taxon>Paraglaciecola</taxon>
    </lineage>
</organism>
<feature type="transmembrane region" description="Helical" evidence="1">
    <location>
        <begin position="89"/>
        <end position="109"/>
    </location>
</feature>
<dbReference type="RefSeq" id="WP_008302107.1">
    <property type="nucleotide sequence ID" value="NZ_BAEK01000007.1"/>
</dbReference>
<keyword evidence="1" id="KW-0472">Membrane</keyword>
<accession>A0ABQ0I1U1</accession>
<proteinExistence type="predicted"/>
<comment type="caution">
    <text evidence="2">The sequence shown here is derived from an EMBL/GenBank/DDBJ whole genome shotgun (WGS) entry which is preliminary data.</text>
</comment>
<evidence type="ECO:0000256" key="1">
    <source>
        <dbReference type="SAM" id="Phobius"/>
    </source>
</evidence>
<gene>
    <name evidence="2" type="ORF">GAGA_0413</name>
</gene>